<evidence type="ECO:0000259" key="4">
    <source>
        <dbReference type="PROSITE" id="PS50932"/>
    </source>
</evidence>
<evidence type="ECO:0000313" key="6">
    <source>
        <dbReference type="EMBL" id="CAB5033347.1"/>
    </source>
</evidence>
<evidence type="ECO:0000313" key="5">
    <source>
        <dbReference type="EMBL" id="CAB4347578.1"/>
    </source>
</evidence>
<dbReference type="Pfam" id="PF00356">
    <property type="entry name" value="LacI"/>
    <property type="match status" value="1"/>
</dbReference>
<dbReference type="GO" id="GO:0003700">
    <property type="term" value="F:DNA-binding transcription factor activity"/>
    <property type="evidence" value="ECO:0007669"/>
    <property type="project" value="TreeGrafter"/>
</dbReference>
<dbReference type="Gene3D" id="3.40.50.2300">
    <property type="match status" value="2"/>
</dbReference>
<keyword evidence="2" id="KW-0238">DNA-binding</keyword>
<dbReference type="GO" id="GO:0000976">
    <property type="term" value="F:transcription cis-regulatory region binding"/>
    <property type="evidence" value="ECO:0007669"/>
    <property type="project" value="TreeGrafter"/>
</dbReference>
<keyword evidence="1" id="KW-0805">Transcription regulation</keyword>
<keyword evidence="3" id="KW-0804">Transcription</keyword>
<sequence length="349" mass="36907">MAATIREVAQAANVSQATAARALGNYGYVSDEARAQVEQAAKRLGYVPNSVAKALASGETLAVGLVVGDIENPFFAAAARGMTDQIEARGHGVLLANSDEDLDRERAAVETLLARRVDGLVVVPSSEEPEDHLDLAARAGALVLLDREVTGLGVDSVTADNLGGARTATEHLIGHGHTRIGFVSDSLAISSSAMRLEGYREALENAGIQFDQDLVSVGGPTAEDGYRASLELLERSDRPTALFTANNFMTLGAMHALRFLGLSVPGDVALVGFDDLEWTTLVDPPVTVVSQPATEIGREAARLLIARLDGSTEPPKQLRLPTELIIRLSCGCSNDCGEPNPKVKMEEVK</sequence>
<dbReference type="InterPro" id="IPR010982">
    <property type="entry name" value="Lambda_DNA-bd_dom_sf"/>
</dbReference>
<protein>
    <submittedName>
        <fullName evidence="6">Unannotated protein</fullName>
    </submittedName>
</protein>
<dbReference type="InterPro" id="IPR028082">
    <property type="entry name" value="Peripla_BP_I"/>
</dbReference>
<reference evidence="6" key="1">
    <citation type="submission" date="2020-05" db="EMBL/GenBank/DDBJ databases">
        <authorList>
            <person name="Chiriac C."/>
            <person name="Salcher M."/>
            <person name="Ghai R."/>
            <person name="Kavagutti S V."/>
        </authorList>
    </citation>
    <scope>NUCLEOTIDE SEQUENCE</scope>
</reference>
<dbReference type="SUPFAM" id="SSF47413">
    <property type="entry name" value="lambda repressor-like DNA-binding domains"/>
    <property type="match status" value="1"/>
</dbReference>
<dbReference type="PROSITE" id="PS50932">
    <property type="entry name" value="HTH_LACI_2"/>
    <property type="match status" value="1"/>
</dbReference>
<dbReference type="EMBL" id="CAFBPX010000080">
    <property type="protein sequence ID" value="CAB5033347.1"/>
    <property type="molecule type" value="Genomic_DNA"/>
</dbReference>
<accession>A0A6J7RWU2</accession>
<dbReference type="PANTHER" id="PTHR30146">
    <property type="entry name" value="LACI-RELATED TRANSCRIPTIONAL REPRESSOR"/>
    <property type="match status" value="1"/>
</dbReference>
<gene>
    <name evidence="5" type="ORF">UFOPK3522_01747</name>
    <name evidence="6" type="ORF">UFOPK4175_00574</name>
</gene>
<dbReference type="SUPFAM" id="SSF53822">
    <property type="entry name" value="Periplasmic binding protein-like I"/>
    <property type="match status" value="1"/>
</dbReference>
<dbReference type="CDD" id="cd06267">
    <property type="entry name" value="PBP1_LacI_sugar_binding-like"/>
    <property type="match status" value="1"/>
</dbReference>
<dbReference type="AlphaFoldDB" id="A0A6J7RWU2"/>
<evidence type="ECO:0000256" key="1">
    <source>
        <dbReference type="ARBA" id="ARBA00023015"/>
    </source>
</evidence>
<evidence type="ECO:0000256" key="2">
    <source>
        <dbReference type="ARBA" id="ARBA00023125"/>
    </source>
</evidence>
<dbReference type="SMART" id="SM00354">
    <property type="entry name" value="HTH_LACI"/>
    <property type="match status" value="1"/>
</dbReference>
<proteinExistence type="predicted"/>
<dbReference type="EMBL" id="CAESAO010000235">
    <property type="protein sequence ID" value="CAB4347578.1"/>
    <property type="molecule type" value="Genomic_DNA"/>
</dbReference>
<dbReference type="Pfam" id="PF13377">
    <property type="entry name" value="Peripla_BP_3"/>
    <property type="match status" value="1"/>
</dbReference>
<evidence type="ECO:0000256" key="3">
    <source>
        <dbReference type="ARBA" id="ARBA00023163"/>
    </source>
</evidence>
<dbReference type="InterPro" id="IPR046335">
    <property type="entry name" value="LacI/GalR-like_sensor"/>
</dbReference>
<dbReference type="InterPro" id="IPR000843">
    <property type="entry name" value="HTH_LacI"/>
</dbReference>
<dbReference type="PROSITE" id="PS00356">
    <property type="entry name" value="HTH_LACI_1"/>
    <property type="match status" value="1"/>
</dbReference>
<dbReference type="CDD" id="cd01392">
    <property type="entry name" value="HTH_LacI"/>
    <property type="match status" value="1"/>
</dbReference>
<dbReference type="Gene3D" id="1.10.260.40">
    <property type="entry name" value="lambda repressor-like DNA-binding domains"/>
    <property type="match status" value="1"/>
</dbReference>
<organism evidence="6">
    <name type="scientific">freshwater metagenome</name>
    <dbReference type="NCBI Taxonomy" id="449393"/>
    <lineage>
        <taxon>unclassified sequences</taxon>
        <taxon>metagenomes</taxon>
        <taxon>ecological metagenomes</taxon>
    </lineage>
</organism>
<feature type="domain" description="HTH lacI-type" evidence="4">
    <location>
        <begin position="3"/>
        <end position="57"/>
    </location>
</feature>
<dbReference type="PANTHER" id="PTHR30146:SF109">
    <property type="entry name" value="HTH-TYPE TRANSCRIPTIONAL REGULATOR GALS"/>
    <property type="match status" value="1"/>
</dbReference>
<name>A0A6J7RWU2_9ZZZZ</name>